<dbReference type="RefSeq" id="WP_014143103.1">
    <property type="nucleotide sequence ID" value="NC_016111.1"/>
</dbReference>
<accession>G8WQI0</accession>
<feature type="domain" description="VOC" evidence="1">
    <location>
        <begin position="8"/>
        <end position="121"/>
    </location>
</feature>
<dbReference type="HOGENOM" id="CLU_069623_0_0_11"/>
<dbReference type="PANTHER" id="PTHR33993">
    <property type="entry name" value="GLYOXALASE-RELATED"/>
    <property type="match status" value="1"/>
</dbReference>
<reference evidence="3" key="1">
    <citation type="submission" date="2011-12" db="EMBL/GenBank/DDBJ databases">
        <title>Complete genome sequence of Streptomyces cattleya strain DSM 46488.</title>
        <authorList>
            <person name="Ou H.-Y."/>
            <person name="Li P."/>
            <person name="Zhao C."/>
            <person name="O'Hagan D."/>
            <person name="Deng Z."/>
        </authorList>
    </citation>
    <scope>NUCLEOTIDE SEQUENCE [LARGE SCALE GENOMIC DNA]</scope>
    <source>
        <strain evidence="3">ATCC 35852 / DSM 46488 / JCM 4925 / NBRC 14057 / NRRL 8057</strain>
    </source>
</reference>
<dbReference type="InterPro" id="IPR004360">
    <property type="entry name" value="Glyas_Fos-R_dOase_dom"/>
</dbReference>
<dbReference type="PANTHER" id="PTHR33993:SF10">
    <property type="entry name" value="CONSERVED PROTEIN"/>
    <property type="match status" value="1"/>
</dbReference>
<dbReference type="Pfam" id="PF00903">
    <property type="entry name" value="Glyoxalase"/>
    <property type="match status" value="2"/>
</dbReference>
<proteinExistence type="predicted"/>
<dbReference type="Proteomes" id="UP000007842">
    <property type="component" value="Chromosome"/>
</dbReference>
<dbReference type="KEGG" id="sct:SCAT_2357"/>
<dbReference type="SUPFAM" id="SSF54593">
    <property type="entry name" value="Glyoxalase/Bleomycin resistance protein/Dihydroxybiphenyl dioxygenase"/>
    <property type="match status" value="2"/>
</dbReference>
<dbReference type="eggNOG" id="COG3324">
    <property type="taxonomic scope" value="Bacteria"/>
</dbReference>
<sequence length="264" mass="28073">MGTYADGAPCWVDVMLPDLEAGKHFYGELLGWTFEDTGPDFGHYTNALRDGERVAGLMPKHDAAMPTVWTVYLASSDAAATAARIREAGGQVFVEPMAVRDLGTMLVAADPGGAVFGVWQGGAHQGFGAKGEPGSFCWTELRTRDSDRVDPFYQALFGYRTKQIGQAGGDFDYQVWAVGDSEGDVVAGRHQMGADVPADVPAHFAVYLAVPDCDEAVATVRRLGGTVHFGPHDSPFGRLAGVSDDQGASFTLIDPSTTVGERPL</sequence>
<dbReference type="InterPro" id="IPR052164">
    <property type="entry name" value="Anthracycline_SecMetBiosynth"/>
</dbReference>
<evidence type="ECO:0000313" key="2">
    <source>
        <dbReference type="EMBL" id="AEW94713.1"/>
    </source>
</evidence>
<organism evidence="2 3">
    <name type="scientific">Streptantibioticus cattleyicolor (strain ATCC 35852 / DSM 46488 / JCM 4925 / NBRC 14057 / NRRL 8057)</name>
    <name type="common">Streptomyces cattleya</name>
    <dbReference type="NCBI Taxonomy" id="1003195"/>
    <lineage>
        <taxon>Bacteria</taxon>
        <taxon>Bacillati</taxon>
        <taxon>Actinomycetota</taxon>
        <taxon>Actinomycetes</taxon>
        <taxon>Kitasatosporales</taxon>
        <taxon>Streptomycetaceae</taxon>
        <taxon>Streptantibioticus</taxon>
    </lineage>
</organism>
<name>F8JZ46_STREN</name>
<protein>
    <submittedName>
        <fullName evidence="2">Putative hydroxylase</fullName>
    </submittedName>
</protein>
<evidence type="ECO:0000259" key="1">
    <source>
        <dbReference type="PROSITE" id="PS51819"/>
    </source>
</evidence>
<feature type="domain" description="VOC" evidence="1">
    <location>
        <begin position="135"/>
        <end position="255"/>
    </location>
</feature>
<dbReference type="STRING" id="1003195.SCATT_23420"/>
<keyword evidence="3" id="KW-1185">Reference proteome</keyword>
<dbReference type="KEGG" id="scy:SCATT_23420"/>
<dbReference type="OrthoDB" id="9793039at2"/>
<dbReference type="CDD" id="cd07247">
    <property type="entry name" value="SgaA_N_like"/>
    <property type="match status" value="2"/>
</dbReference>
<accession>F8JZ46</accession>
<dbReference type="PROSITE" id="PS51819">
    <property type="entry name" value="VOC"/>
    <property type="match status" value="2"/>
</dbReference>
<dbReference type="Gene3D" id="3.10.180.10">
    <property type="entry name" value="2,3-Dihydroxybiphenyl 1,2-Dioxygenase, domain 1"/>
    <property type="match status" value="2"/>
</dbReference>
<dbReference type="EMBL" id="CP003219">
    <property type="protein sequence ID" value="AEW94713.1"/>
    <property type="molecule type" value="Genomic_DNA"/>
</dbReference>
<dbReference type="InterPro" id="IPR029068">
    <property type="entry name" value="Glyas_Bleomycin-R_OHBP_Dase"/>
</dbReference>
<evidence type="ECO:0000313" key="3">
    <source>
        <dbReference type="Proteomes" id="UP000007842"/>
    </source>
</evidence>
<dbReference type="InterPro" id="IPR037523">
    <property type="entry name" value="VOC_core"/>
</dbReference>
<dbReference type="AlphaFoldDB" id="F8JZ46"/>
<dbReference type="PATRIC" id="fig|1003195.11.peg.3868"/>
<gene>
    <name evidence="2" type="ordered locus">SCATT_23420</name>
</gene>